<proteinExistence type="predicted"/>
<accession>A0A9J5Z1N3</accession>
<comment type="caution">
    <text evidence="2">The sequence shown here is derived from an EMBL/GenBank/DDBJ whole genome shotgun (WGS) entry which is preliminary data.</text>
</comment>
<dbReference type="OrthoDB" id="1324425at2759"/>
<feature type="region of interest" description="Disordered" evidence="1">
    <location>
        <begin position="92"/>
        <end position="116"/>
    </location>
</feature>
<evidence type="ECO:0000256" key="1">
    <source>
        <dbReference type="SAM" id="MobiDB-lite"/>
    </source>
</evidence>
<keyword evidence="3" id="KW-1185">Reference proteome</keyword>
<organism evidence="2 3">
    <name type="scientific">Solanum commersonii</name>
    <name type="common">Commerson's wild potato</name>
    <name type="synonym">Commerson's nightshade</name>
    <dbReference type="NCBI Taxonomy" id="4109"/>
    <lineage>
        <taxon>Eukaryota</taxon>
        <taxon>Viridiplantae</taxon>
        <taxon>Streptophyta</taxon>
        <taxon>Embryophyta</taxon>
        <taxon>Tracheophyta</taxon>
        <taxon>Spermatophyta</taxon>
        <taxon>Magnoliopsida</taxon>
        <taxon>eudicotyledons</taxon>
        <taxon>Gunneridae</taxon>
        <taxon>Pentapetalae</taxon>
        <taxon>asterids</taxon>
        <taxon>lamiids</taxon>
        <taxon>Solanales</taxon>
        <taxon>Solanaceae</taxon>
        <taxon>Solanoideae</taxon>
        <taxon>Solaneae</taxon>
        <taxon>Solanum</taxon>
    </lineage>
</organism>
<evidence type="ECO:0000313" key="3">
    <source>
        <dbReference type="Proteomes" id="UP000824120"/>
    </source>
</evidence>
<sequence length="116" mass="12915">MRGMIHDAFGGCTNFIYSDINERDHEWFVPPLIKPRDIFYMGDENSVQFEASMQSDLADLSRLEIACVPEYECDDYVRSGVDGIVIETNLHSQASTNDGEANTEGGNDIENGNDSS</sequence>
<dbReference type="EMBL" id="JACXVP010000005">
    <property type="protein sequence ID" value="KAG5605880.1"/>
    <property type="molecule type" value="Genomic_DNA"/>
</dbReference>
<protein>
    <submittedName>
        <fullName evidence="2">Uncharacterized protein</fullName>
    </submittedName>
</protein>
<reference evidence="2 3" key="1">
    <citation type="submission" date="2020-09" db="EMBL/GenBank/DDBJ databases">
        <title>De no assembly of potato wild relative species, Solanum commersonii.</title>
        <authorList>
            <person name="Cho K."/>
        </authorList>
    </citation>
    <scope>NUCLEOTIDE SEQUENCE [LARGE SCALE GENOMIC DNA]</scope>
    <source>
        <strain evidence="2">LZ3.2</strain>
        <tissue evidence="2">Leaf</tissue>
    </source>
</reference>
<gene>
    <name evidence="2" type="ORF">H5410_027372</name>
</gene>
<dbReference type="AlphaFoldDB" id="A0A9J5Z1N3"/>
<name>A0A9J5Z1N3_SOLCO</name>
<dbReference type="Proteomes" id="UP000824120">
    <property type="component" value="Chromosome 5"/>
</dbReference>
<evidence type="ECO:0000313" key="2">
    <source>
        <dbReference type="EMBL" id="KAG5605880.1"/>
    </source>
</evidence>